<comment type="similarity">
    <text evidence="2">Belongs to the mitochondrion-specific ribosomal protein mS29 family.</text>
</comment>
<dbReference type="STRING" id="796925.A0A137PAC0"/>
<dbReference type="EMBL" id="KQ964463">
    <property type="protein sequence ID" value="KXN71955.1"/>
    <property type="molecule type" value="Genomic_DNA"/>
</dbReference>
<dbReference type="InterPro" id="IPR027417">
    <property type="entry name" value="P-loop_NTPase"/>
</dbReference>
<dbReference type="Gene3D" id="3.40.50.300">
    <property type="entry name" value="P-loop containing nucleotide triphosphate hydrolases"/>
    <property type="match status" value="1"/>
</dbReference>
<dbReference type="OMA" id="YALDDGW"/>
<dbReference type="AlphaFoldDB" id="A0A137PAC0"/>
<evidence type="ECO:0000313" key="9">
    <source>
        <dbReference type="Proteomes" id="UP000070444"/>
    </source>
</evidence>
<evidence type="ECO:0000256" key="7">
    <source>
        <dbReference type="ARBA" id="ARBA00035140"/>
    </source>
</evidence>
<evidence type="ECO:0000256" key="4">
    <source>
        <dbReference type="ARBA" id="ARBA00022980"/>
    </source>
</evidence>
<accession>A0A137PAC0</accession>
<keyword evidence="9" id="KW-1185">Reference proteome</keyword>
<evidence type="ECO:0000256" key="6">
    <source>
        <dbReference type="ARBA" id="ARBA00023274"/>
    </source>
</evidence>
<dbReference type="GO" id="GO:0003735">
    <property type="term" value="F:structural constituent of ribosome"/>
    <property type="evidence" value="ECO:0007669"/>
    <property type="project" value="TreeGrafter"/>
</dbReference>
<keyword evidence="3" id="KW-0809">Transit peptide</keyword>
<dbReference type="PANTHER" id="PTHR12810">
    <property type="entry name" value="MITOCHONDRIAL 28S RIBOSOMAL PROTEIN S29"/>
    <property type="match status" value="1"/>
</dbReference>
<organism evidence="8 9">
    <name type="scientific">Conidiobolus coronatus (strain ATCC 28846 / CBS 209.66 / NRRL 28638)</name>
    <name type="common">Delacroixia coronata</name>
    <dbReference type="NCBI Taxonomy" id="796925"/>
    <lineage>
        <taxon>Eukaryota</taxon>
        <taxon>Fungi</taxon>
        <taxon>Fungi incertae sedis</taxon>
        <taxon>Zoopagomycota</taxon>
        <taxon>Entomophthoromycotina</taxon>
        <taxon>Entomophthoromycetes</taxon>
        <taxon>Entomophthorales</taxon>
        <taxon>Ancylistaceae</taxon>
        <taxon>Conidiobolus</taxon>
    </lineage>
</organism>
<dbReference type="PANTHER" id="PTHR12810:SF0">
    <property type="entry name" value="SMALL RIBOSOMAL SUBUNIT PROTEIN MS29"/>
    <property type="match status" value="1"/>
</dbReference>
<dbReference type="Proteomes" id="UP000070444">
    <property type="component" value="Unassembled WGS sequence"/>
</dbReference>
<evidence type="ECO:0000256" key="3">
    <source>
        <dbReference type="ARBA" id="ARBA00022946"/>
    </source>
</evidence>
<gene>
    <name evidence="8" type="ORF">CONCODRAFT_84372</name>
</gene>
<protein>
    <recommendedName>
        <fullName evidence="7">Small ribosomal subunit protein mS29</fullName>
    </recommendedName>
</protein>
<proteinExistence type="inferred from homology"/>
<evidence type="ECO:0000256" key="1">
    <source>
        <dbReference type="ARBA" id="ARBA00004173"/>
    </source>
</evidence>
<dbReference type="GO" id="GO:0005763">
    <property type="term" value="C:mitochondrial small ribosomal subunit"/>
    <property type="evidence" value="ECO:0007669"/>
    <property type="project" value="TreeGrafter"/>
</dbReference>
<name>A0A137PAC0_CONC2</name>
<dbReference type="Pfam" id="PF10236">
    <property type="entry name" value="DAP3"/>
    <property type="match status" value="1"/>
</dbReference>
<evidence type="ECO:0000313" key="8">
    <source>
        <dbReference type="EMBL" id="KXN71955.1"/>
    </source>
</evidence>
<keyword evidence="6" id="KW-0687">Ribonucleoprotein</keyword>
<evidence type="ECO:0000256" key="5">
    <source>
        <dbReference type="ARBA" id="ARBA00023128"/>
    </source>
</evidence>
<reference evidence="8 9" key="1">
    <citation type="journal article" date="2015" name="Genome Biol. Evol.">
        <title>Phylogenomic analyses indicate that early fungi evolved digesting cell walls of algal ancestors of land plants.</title>
        <authorList>
            <person name="Chang Y."/>
            <person name="Wang S."/>
            <person name="Sekimoto S."/>
            <person name="Aerts A.L."/>
            <person name="Choi C."/>
            <person name="Clum A."/>
            <person name="LaButti K.M."/>
            <person name="Lindquist E.A."/>
            <person name="Yee Ngan C."/>
            <person name="Ohm R.A."/>
            <person name="Salamov A.A."/>
            <person name="Grigoriev I.V."/>
            <person name="Spatafora J.W."/>
            <person name="Berbee M.L."/>
        </authorList>
    </citation>
    <scope>NUCLEOTIDE SEQUENCE [LARGE SCALE GENOMIC DNA]</scope>
    <source>
        <strain evidence="8 9">NRRL 28638</strain>
    </source>
</reference>
<evidence type="ECO:0000256" key="2">
    <source>
        <dbReference type="ARBA" id="ARBA00009863"/>
    </source>
</evidence>
<dbReference type="InterPro" id="IPR019368">
    <property type="entry name" value="Ribosomal_mS29"/>
</dbReference>
<keyword evidence="5" id="KW-0496">Mitochondrion</keyword>
<dbReference type="SUPFAM" id="SSF52540">
    <property type="entry name" value="P-loop containing nucleoside triphosphate hydrolases"/>
    <property type="match status" value="1"/>
</dbReference>
<dbReference type="OrthoDB" id="274828at2759"/>
<sequence>MNRFSLVQNLTRSISKVQIRSFQTSSTLLKAPATVKKTRAFKKVSSNKVAVKGPGVEDFDATNWPFKQLLNPAEAKPFDLENVNAEGSIGSVFTLPKEYLNNFDINSVPKHLGKQLQLRSSNLILRPDFFNVQKLTEGEAKLPTIIDGESGSGKSALLLQLAINAQQSENTIVIYSPNTSKWINGSKGYKFDPKTEKFGQFELTSELLKQINTTNGETLKKIQLDADVAFGKVSVAKGSNLTQLLQVGIKDFELSHAVFTKFLDILSAQKDYKLLVLFDEVNVLYGNSAYFNPNNEVLKANQSLLVTEFTNIIEGKRKLKNGAFVGSTSWLDGLHRSNEFGTFETKDHASSAKQLVSLSGAKFNQYIPSFYSLEEAKTVAKLHKDVESYHEALDDQSIFKKFTMSHGNPRKFSEACSIKA</sequence>
<comment type="subcellular location">
    <subcellularLocation>
        <location evidence="1">Mitochondrion</location>
    </subcellularLocation>
</comment>
<keyword evidence="4" id="KW-0689">Ribosomal protein</keyword>